<reference evidence="2 3" key="1">
    <citation type="submission" date="2024-04" db="EMBL/GenBank/DDBJ databases">
        <title>Phyllosticta paracitricarpa is synonymous to the EU quarantine fungus P. citricarpa based on phylogenomic analyses.</title>
        <authorList>
            <consortium name="Lawrence Berkeley National Laboratory"/>
            <person name="Van Ingen-Buijs V.A."/>
            <person name="Van Westerhoven A.C."/>
            <person name="Haridas S."/>
            <person name="Skiadas P."/>
            <person name="Martin F."/>
            <person name="Groenewald J.Z."/>
            <person name="Crous P.W."/>
            <person name="Seidl M.F."/>
        </authorList>
    </citation>
    <scope>NUCLEOTIDE SEQUENCE [LARGE SCALE GENOMIC DNA]</scope>
    <source>
        <strain evidence="2 3">CBS 122670</strain>
    </source>
</reference>
<dbReference type="Proteomes" id="UP001365128">
    <property type="component" value="Unassembled WGS sequence"/>
</dbReference>
<dbReference type="SUPFAM" id="SSF48264">
    <property type="entry name" value="Cytochrome P450"/>
    <property type="match status" value="1"/>
</dbReference>
<proteinExistence type="predicted"/>
<comment type="caution">
    <text evidence="2">The sequence shown here is derived from an EMBL/GenBank/DDBJ whole genome shotgun (WGS) entry which is preliminary data.</text>
</comment>
<evidence type="ECO:0000256" key="1">
    <source>
        <dbReference type="SAM" id="MobiDB-lite"/>
    </source>
</evidence>
<accession>A0ABR1MUT7</accession>
<organism evidence="2 3">
    <name type="scientific">Phyllosticta citricarpa</name>
    <dbReference type="NCBI Taxonomy" id="55181"/>
    <lineage>
        <taxon>Eukaryota</taxon>
        <taxon>Fungi</taxon>
        <taxon>Dikarya</taxon>
        <taxon>Ascomycota</taxon>
        <taxon>Pezizomycotina</taxon>
        <taxon>Dothideomycetes</taxon>
        <taxon>Dothideomycetes incertae sedis</taxon>
        <taxon>Botryosphaeriales</taxon>
        <taxon>Phyllostictaceae</taxon>
        <taxon>Phyllosticta</taxon>
    </lineage>
</organism>
<evidence type="ECO:0000313" key="3">
    <source>
        <dbReference type="Proteomes" id="UP001365128"/>
    </source>
</evidence>
<sequence>MKIDKDPFIYTPAHLPHRIPPRVGSATRRTLGPEAGGTAPGKGARSCIGHELAKRWLCVLCANLFRRLPSPELFDTTRRDVEPAFELFGPVPWEGSRGLRVKIRDVD</sequence>
<dbReference type="InterPro" id="IPR036396">
    <property type="entry name" value="Cyt_P450_sf"/>
</dbReference>
<evidence type="ECO:0008006" key="4">
    <source>
        <dbReference type="Google" id="ProtNLM"/>
    </source>
</evidence>
<name>A0ABR1MUT7_9PEZI</name>
<dbReference type="EMBL" id="JBBPDW010000001">
    <property type="protein sequence ID" value="KAK7556982.1"/>
    <property type="molecule type" value="Genomic_DNA"/>
</dbReference>
<evidence type="ECO:0000313" key="2">
    <source>
        <dbReference type="EMBL" id="KAK7556982.1"/>
    </source>
</evidence>
<gene>
    <name evidence="2" type="ORF">IWX46DRAFT_654581</name>
</gene>
<protein>
    <recommendedName>
        <fullName evidence="4">Cytochrome P450</fullName>
    </recommendedName>
</protein>
<feature type="region of interest" description="Disordered" evidence="1">
    <location>
        <begin position="20"/>
        <end position="44"/>
    </location>
</feature>
<keyword evidence="3" id="KW-1185">Reference proteome</keyword>